<dbReference type="InterPro" id="IPR003594">
    <property type="entry name" value="HATPase_dom"/>
</dbReference>
<dbReference type="SMART" id="SM00388">
    <property type="entry name" value="HisKA"/>
    <property type="match status" value="1"/>
</dbReference>
<dbReference type="PROSITE" id="PS50109">
    <property type="entry name" value="HIS_KIN"/>
    <property type="match status" value="1"/>
</dbReference>
<keyword evidence="8" id="KW-0418">Kinase</keyword>
<dbReference type="GO" id="GO:0005524">
    <property type="term" value="F:ATP binding"/>
    <property type="evidence" value="ECO:0007669"/>
    <property type="project" value="UniProtKB-KW"/>
</dbReference>
<dbReference type="AlphaFoldDB" id="A0A6L8UU86"/>
<dbReference type="GO" id="GO:0000156">
    <property type="term" value="F:phosphorelay response regulator activity"/>
    <property type="evidence" value="ECO:0007669"/>
    <property type="project" value="TreeGrafter"/>
</dbReference>
<evidence type="ECO:0000259" key="14">
    <source>
        <dbReference type="PROSITE" id="PS50109"/>
    </source>
</evidence>
<gene>
    <name evidence="15" type="ORF">GQF01_02410</name>
</gene>
<keyword evidence="11" id="KW-0902">Two-component regulatory system</keyword>
<keyword evidence="6 13" id="KW-0812">Transmembrane</keyword>
<protein>
    <recommendedName>
        <fullName evidence="3">histidine kinase</fullName>
        <ecNumber evidence="3">2.7.13.3</ecNumber>
    </recommendedName>
</protein>
<dbReference type="GO" id="GO:0030295">
    <property type="term" value="F:protein kinase activator activity"/>
    <property type="evidence" value="ECO:0007669"/>
    <property type="project" value="TreeGrafter"/>
</dbReference>
<evidence type="ECO:0000256" key="4">
    <source>
        <dbReference type="ARBA" id="ARBA00022553"/>
    </source>
</evidence>
<dbReference type="RefSeq" id="WP_161405292.1">
    <property type="nucleotide sequence ID" value="NZ_WTUZ01000005.1"/>
</dbReference>
<dbReference type="Gene3D" id="3.30.565.10">
    <property type="entry name" value="Histidine kinase-like ATPase, C-terminal domain"/>
    <property type="match status" value="1"/>
</dbReference>
<feature type="transmembrane region" description="Helical" evidence="13">
    <location>
        <begin position="151"/>
        <end position="169"/>
    </location>
</feature>
<evidence type="ECO:0000256" key="9">
    <source>
        <dbReference type="ARBA" id="ARBA00022840"/>
    </source>
</evidence>
<feature type="transmembrane region" description="Helical" evidence="13">
    <location>
        <begin position="65"/>
        <end position="86"/>
    </location>
</feature>
<dbReference type="GO" id="GO:0007234">
    <property type="term" value="P:osmosensory signaling via phosphorelay pathway"/>
    <property type="evidence" value="ECO:0007669"/>
    <property type="project" value="TreeGrafter"/>
</dbReference>
<dbReference type="GO" id="GO:0000155">
    <property type="term" value="F:phosphorelay sensor kinase activity"/>
    <property type="evidence" value="ECO:0007669"/>
    <property type="project" value="InterPro"/>
</dbReference>
<dbReference type="GO" id="GO:0016020">
    <property type="term" value="C:membrane"/>
    <property type="evidence" value="ECO:0007669"/>
    <property type="project" value="UniProtKB-SubCell"/>
</dbReference>
<dbReference type="InterPro" id="IPR000014">
    <property type="entry name" value="PAS"/>
</dbReference>
<evidence type="ECO:0000256" key="7">
    <source>
        <dbReference type="ARBA" id="ARBA00022741"/>
    </source>
</evidence>
<dbReference type="PANTHER" id="PTHR42878:SF7">
    <property type="entry name" value="SENSOR HISTIDINE KINASE GLRK"/>
    <property type="match status" value="1"/>
</dbReference>
<keyword evidence="12 13" id="KW-0472">Membrane</keyword>
<proteinExistence type="predicted"/>
<dbReference type="NCBIfam" id="TIGR00229">
    <property type="entry name" value="sensory_box"/>
    <property type="match status" value="1"/>
</dbReference>
<feature type="transmembrane region" description="Helical" evidence="13">
    <location>
        <begin position="6"/>
        <end position="26"/>
    </location>
</feature>
<evidence type="ECO:0000256" key="3">
    <source>
        <dbReference type="ARBA" id="ARBA00012438"/>
    </source>
</evidence>
<dbReference type="InterPro" id="IPR036097">
    <property type="entry name" value="HisK_dim/P_sf"/>
</dbReference>
<evidence type="ECO:0000256" key="13">
    <source>
        <dbReference type="SAM" id="Phobius"/>
    </source>
</evidence>
<dbReference type="CDD" id="cd00082">
    <property type="entry name" value="HisKA"/>
    <property type="match status" value="1"/>
</dbReference>
<sequence>MNTVQWLSLLLFLAAGFMIYVAFLSYQQRHLPVARTMILIMIGAAWYASGYAFELLSRNLYEVKLSLQIEYIGIPFVTTLWLFQVIQFSGTASRYRKRLALALFVIPVGVFFSHLTNEWHHLFYEQYILNESTSFPLYKTVKGPWYQAHTLYNYFVLLCGFFLFIPMYWRSSRIVRKQIIVLTMGAAVPLLFNITLWFGMVVDLTPFGFAVSGIVYAWGILRFNLLRFTPLALTQVFDTIRDGVILLDYNDQIVNYNKAAEGVLPELTLTKHYPAYVGEVLSANPELIHSILDSHHGNERFSFFRSQADGNKNKYYQCSVSFIYDSGTPIGKMILFNDITELKENEARLRESANQLLELNSFKDKMFTVVAHDVRDPIAHLVSITELLGEELAADNNEHAELFGVLQGQVQNTFYLVENLLDWYRNQKGNVVFRPLGWNLQQVVRQALLLAESKAEMKHIVLREQIDEKFTVSADKEMLDLILRNLLSNAIKFTGIGGWIEIGATMDKDRIVVTIRDNGEGMDEETVEMLRRDDTFIKVPDLEQGAGHARFGLMLTREFIAIHGGNLWFDSVPRVGTTFFFTLLRSRGGMDVIDHWKEGEET</sequence>
<dbReference type="PRINTS" id="PR00344">
    <property type="entry name" value="BCTRLSENSOR"/>
</dbReference>
<comment type="catalytic activity">
    <reaction evidence="1">
        <text>ATP + protein L-histidine = ADP + protein N-phospho-L-histidine.</text>
        <dbReference type="EC" id="2.7.13.3"/>
    </reaction>
</comment>
<keyword evidence="9" id="KW-0067">ATP-binding</keyword>
<dbReference type="SUPFAM" id="SSF47384">
    <property type="entry name" value="Homodimeric domain of signal transducing histidine kinase"/>
    <property type="match status" value="1"/>
</dbReference>
<evidence type="ECO:0000256" key="6">
    <source>
        <dbReference type="ARBA" id="ARBA00022692"/>
    </source>
</evidence>
<reference evidence="15 16" key="1">
    <citation type="submission" date="2019-12" db="EMBL/GenBank/DDBJ databases">
        <title>Paenibacillus sp. nov. sp. isolated from soil.</title>
        <authorList>
            <person name="Kim J."/>
            <person name="Jeong S.E."/>
            <person name="Jung H.S."/>
            <person name="Jeon C.O."/>
        </authorList>
    </citation>
    <scope>NUCLEOTIDE SEQUENCE [LARGE SCALE GENOMIC DNA]</scope>
    <source>
        <strain evidence="15 16">5J-6</strain>
    </source>
</reference>
<dbReference type="InterPro" id="IPR004358">
    <property type="entry name" value="Sig_transdc_His_kin-like_C"/>
</dbReference>
<organism evidence="15 16">
    <name type="scientific">Paenibacillus silvestris</name>
    <dbReference type="NCBI Taxonomy" id="2606219"/>
    <lineage>
        <taxon>Bacteria</taxon>
        <taxon>Bacillati</taxon>
        <taxon>Bacillota</taxon>
        <taxon>Bacilli</taxon>
        <taxon>Bacillales</taxon>
        <taxon>Paenibacillaceae</taxon>
        <taxon>Paenibacillus</taxon>
    </lineage>
</organism>
<dbReference type="Proteomes" id="UP000481087">
    <property type="component" value="Unassembled WGS sequence"/>
</dbReference>
<dbReference type="InterPro" id="IPR031621">
    <property type="entry name" value="HisKA_7TM"/>
</dbReference>
<dbReference type="InterPro" id="IPR050351">
    <property type="entry name" value="BphY/WalK/GraS-like"/>
</dbReference>
<keyword evidence="5" id="KW-0808">Transferase</keyword>
<feature type="transmembrane region" description="Helical" evidence="13">
    <location>
        <begin position="181"/>
        <end position="200"/>
    </location>
</feature>
<feature type="transmembrane region" description="Helical" evidence="13">
    <location>
        <begin position="33"/>
        <end position="53"/>
    </location>
</feature>
<dbReference type="InterPro" id="IPR035965">
    <property type="entry name" value="PAS-like_dom_sf"/>
</dbReference>
<evidence type="ECO:0000256" key="1">
    <source>
        <dbReference type="ARBA" id="ARBA00000085"/>
    </source>
</evidence>
<dbReference type="EMBL" id="WTUZ01000005">
    <property type="protein sequence ID" value="MZQ80991.1"/>
    <property type="molecule type" value="Genomic_DNA"/>
</dbReference>
<dbReference type="InterPro" id="IPR036890">
    <property type="entry name" value="HATPase_C_sf"/>
</dbReference>
<dbReference type="SUPFAM" id="SSF55785">
    <property type="entry name" value="PYP-like sensor domain (PAS domain)"/>
    <property type="match status" value="1"/>
</dbReference>
<keyword evidence="7" id="KW-0547">Nucleotide-binding</keyword>
<evidence type="ECO:0000256" key="2">
    <source>
        <dbReference type="ARBA" id="ARBA00004141"/>
    </source>
</evidence>
<dbReference type="Gene3D" id="1.10.287.130">
    <property type="match status" value="1"/>
</dbReference>
<dbReference type="EC" id="2.7.13.3" evidence="3"/>
<feature type="domain" description="Histidine kinase" evidence="14">
    <location>
        <begin position="369"/>
        <end position="587"/>
    </location>
</feature>
<dbReference type="Pfam" id="PF16927">
    <property type="entry name" value="HisKA_7TM"/>
    <property type="match status" value="1"/>
</dbReference>
<comment type="subcellular location">
    <subcellularLocation>
        <location evidence="2">Membrane</location>
        <topology evidence="2">Multi-pass membrane protein</topology>
    </subcellularLocation>
</comment>
<evidence type="ECO:0000313" key="15">
    <source>
        <dbReference type="EMBL" id="MZQ80991.1"/>
    </source>
</evidence>
<evidence type="ECO:0000256" key="8">
    <source>
        <dbReference type="ARBA" id="ARBA00022777"/>
    </source>
</evidence>
<keyword evidence="10 13" id="KW-1133">Transmembrane helix</keyword>
<name>A0A6L8UU86_9BACL</name>
<evidence type="ECO:0000313" key="16">
    <source>
        <dbReference type="Proteomes" id="UP000481087"/>
    </source>
</evidence>
<dbReference type="SMART" id="SM00387">
    <property type="entry name" value="HATPase_c"/>
    <property type="match status" value="1"/>
</dbReference>
<dbReference type="SUPFAM" id="SSF55874">
    <property type="entry name" value="ATPase domain of HSP90 chaperone/DNA topoisomerase II/histidine kinase"/>
    <property type="match status" value="1"/>
</dbReference>
<comment type="caution">
    <text evidence="15">The sequence shown here is derived from an EMBL/GenBank/DDBJ whole genome shotgun (WGS) entry which is preliminary data.</text>
</comment>
<accession>A0A6L8UU86</accession>
<evidence type="ECO:0000256" key="12">
    <source>
        <dbReference type="ARBA" id="ARBA00023136"/>
    </source>
</evidence>
<keyword evidence="4" id="KW-0597">Phosphoprotein</keyword>
<dbReference type="InterPro" id="IPR003661">
    <property type="entry name" value="HisK_dim/P_dom"/>
</dbReference>
<dbReference type="CDD" id="cd00075">
    <property type="entry name" value="HATPase"/>
    <property type="match status" value="1"/>
</dbReference>
<dbReference type="InterPro" id="IPR005467">
    <property type="entry name" value="His_kinase_dom"/>
</dbReference>
<dbReference type="Pfam" id="PF02518">
    <property type="entry name" value="HATPase_c"/>
    <property type="match status" value="1"/>
</dbReference>
<evidence type="ECO:0000256" key="5">
    <source>
        <dbReference type="ARBA" id="ARBA00022679"/>
    </source>
</evidence>
<feature type="transmembrane region" description="Helical" evidence="13">
    <location>
        <begin position="98"/>
        <end position="115"/>
    </location>
</feature>
<dbReference type="PANTHER" id="PTHR42878">
    <property type="entry name" value="TWO-COMPONENT HISTIDINE KINASE"/>
    <property type="match status" value="1"/>
</dbReference>
<evidence type="ECO:0000256" key="10">
    <source>
        <dbReference type="ARBA" id="ARBA00022989"/>
    </source>
</evidence>
<evidence type="ECO:0000256" key="11">
    <source>
        <dbReference type="ARBA" id="ARBA00023012"/>
    </source>
</evidence>
<keyword evidence="16" id="KW-1185">Reference proteome</keyword>
<dbReference type="Gene3D" id="3.30.450.20">
    <property type="entry name" value="PAS domain"/>
    <property type="match status" value="1"/>
</dbReference>